<keyword evidence="9 12" id="KW-0811">Translocation</keyword>
<evidence type="ECO:0000256" key="7">
    <source>
        <dbReference type="ARBA" id="ARBA00022946"/>
    </source>
</evidence>
<comment type="caution">
    <text evidence="13">The sequence shown here is derived from an EMBL/GenBank/DDBJ whole genome shotgun (WGS) entry which is preliminary data.</text>
</comment>
<keyword evidence="8 12" id="KW-1133">Transmembrane helix</keyword>
<dbReference type="PANTHER" id="PTHR28021:SF1">
    <property type="entry name" value="PRESEQUENCE TRANSLOCATED-ASSOCIATED MOTOR SUBUNIT PAM17, MITOCHONDRIAL"/>
    <property type="match status" value="1"/>
</dbReference>
<comment type="function">
    <text evidence="12">Component of the PAM complex, a complex required for the translocation of transit peptide-containing proteins from the inner membrane into the mitochondrial matrix in an ATP-dependent manner.</text>
</comment>
<feature type="transmembrane region" description="Helical" evidence="12">
    <location>
        <begin position="100"/>
        <end position="125"/>
    </location>
</feature>
<evidence type="ECO:0000256" key="4">
    <source>
        <dbReference type="ARBA" id="ARBA00022692"/>
    </source>
</evidence>
<dbReference type="GO" id="GO:0001405">
    <property type="term" value="C:PAM complex, Tim23 associated import motor"/>
    <property type="evidence" value="ECO:0007669"/>
    <property type="project" value="UniProtKB-UniRule"/>
</dbReference>
<evidence type="ECO:0000256" key="8">
    <source>
        <dbReference type="ARBA" id="ARBA00022989"/>
    </source>
</evidence>
<comment type="subunit">
    <text evidence="12">Component of the PAM complex.</text>
</comment>
<protein>
    <recommendedName>
        <fullName evidence="12">Presequence translocated-associated motor subunit PAM17</fullName>
    </recommendedName>
</protein>
<accession>A0AAD6Y2T8</accession>
<keyword evidence="6 12" id="KW-0653">Protein transport</keyword>
<dbReference type="AlphaFoldDB" id="A0AAD6Y2T8"/>
<comment type="similarity">
    <text evidence="2 12">Belongs to the PAM17 family.</text>
</comment>
<keyword evidence="10 12" id="KW-0496">Mitochondrion</keyword>
<dbReference type="Proteomes" id="UP001219525">
    <property type="component" value="Unassembled WGS sequence"/>
</dbReference>
<gene>
    <name evidence="13" type="ORF">GGX14DRAFT_505741</name>
</gene>
<evidence type="ECO:0000256" key="2">
    <source>
        <dbReference type="ARBA" id="ARBA00006837"/>
    </source>
</evidence>
<keyword evidence="5 12" id="KW-0999">Mitochondrion inner membrane</keyword>
<dbReference type="Pfam" id="PF08566">
    <property type="entry name" value="Pam17"/>
    <property type="match status" value="1"/>
</dbReference>
<dbReference type="InterPro" id="IPR013875">
    <property type="entry name" value="Pam17"/>
</dbReference>
<proteinExistence type="inferred from homology"/>
<evidence type="ECO:0000313" key="13">
    <source>
        <dbReference type="EMBL" id="KAJ7193844.1"/>
    </source>
</evidence>
<comment type="subcellular location">
    <subcellularLocation>
        <location evidence="1 12">Mitochondrion inner membrane</location>
        <topology evidence="1 12">Multi-pass membrane protein</topology>
    </subcellularLocation>
</comment>
<evidence type="ECO:0000256" key="1">
    <source>
        <dbReference type="ARBA" id="ARBA00004448"/>
    </source>
</evidence>
<feature type="transmembrane region" description="Helical" evidence="12">
    <location>
        <begin position="62"/>
        <end position="80"/>
    </location>
</feature>
<evidence type="ECO:0000256" key="5">
    <source>
        <dbReference type="ARBA" id="ARBA00022792"/>
    </source>
</evidence>
<organism evidence="13 14">
    <name type="scientific">Mycena pura</name>
    <dbReference type="NCBI Taxonomy" id="153505"/>
    <lineage>
        <taxon>Eukaryota</taxon>
        <taxon>Fungi</taxon>
        <taxon>Dikarya</taxon>
        <taxon>Basidiomycota</taxon>
        <taxon>Agaricomycotina</taxon>
        <taxon>Agaricomycetes</taxon>
        <taxon>Agaricomycetidae</taxon>
        <taxon>Agaricales</taxon>
        <taxon>Marasmiineae</taxon>
        <taxon>Mycenaceae</taxon>
        <taxon>Mycena</taxon>
    </lineage>
</organism>
<keyword evidence="4 12" id="KW-0812">Transmembrane</keyword>
<evidence type="ECO:0000256" key="6">
    <source>
        <dbReference type="ARBA" id="ARBA00022927"/>
    </source>
</evidence>
<keyword evidence="7" id="KW-0809">Transit peptide</keyword>
<reference evidence="13" key="1">
    <citation type="submission" date="2023-03" db="EMBL/GenBank/DDBJ databases">
        <title>Massive genome expansion in bonnet fungi (Mycena s.s.) driven by repeated elements and novel gene families across ecological guilds.</title>
        <authorList>
            <consortium name="Lawrence Berkeley National Laboratory"/>
            <person name="Harder C.B."/>
            <person name="Miyauchi S."/>
            <person name="Viragh M."/>
            <person name="Kuo A."/>
            <person name="Thoen E."/>
            <person name="Andreopoulos B."/>
            <person name="Lu D."/>
            <person name="Skrede I."/>
            <person name="Drula E."/>
            <person name="Henrissat B."/>
            <person name="Morin E."/>
            <person name="Kohler A."/>
            <person name="Barry K."/>
            <person name="LaButti K."/>
            <person name="Morin E."/>
            <person name="Salamov A."/>
            <person name="Lipzen A."/>
            <person name="Mereny Z."/>
            <person name="Hegedus B."/>
            <person name="Baldrian P."/>
            <person name="Stursova M."/>
            <person name="Weitz H."/>
            <person name="Taylor A."/>
            <person name="Grigoriev I.V."/>
            <person name="Nagy L.G."/>
            <person name="Martin F."/>
            <person name="Kauserud H."/>
        </authorList>
    </citation>
    <scope>NUCLEOTIDE SEQUENCE</scope>
    <source>
        <strain evidence="13">9144</strain>
    </source>
</reference>
<evidence type="ECO:0000256" key="3">
    <source>
        <dbReference type="ARBA" id="ARBA00022448"/>
    </source>
</evidence>
<evidence type="ECO:0000256" key="10">
    <source>
        <dbReference type="ARBA" id="ARBA00023128"/>
    </source>
</evidence>
<dbReference type="EMBL" id="JARJCW010000104">
    <property type="protein sequence ID" value="KAJ7193844.1"/>
    <property type="molecule type" value="Genomic_DNA"/>
</dbReference>
<keyword evidence="3 12" id="KW-0813">Transport</keyword>
<evidence type="ECO:0000256" key="11">
    <source>
        <dbReference type="ARBA" id="ARBA00023136"/>
    </source>
</evidence>
<dbReference type="GO" id="GO:0030150">
    <property type="term" value="P:protein import into mitochondrial matrix"/>
    <property type="evidence" value="ECO:0007669"/>
    <property type="project" value="UniProtKB-UniRule"/>
</dbReference>
<evidence type="ECO:0000313" key="14">
    <source>
        <dbReference type="Proteomes" id="UP001219525"/>
    </source>
</evidence>
<keyword evidence="11 12" id="KW-0472">Membrane</keyword>
<evidence type="ECO:0000256" key="9">
    <source>
        <dbReference type="ARBA" id="ARBA00023010"/>
    </source>
</evidence>
<dbReference type="PANTHER" id="PTHR28021">
    <property type="entry name" value="PRESEQUENCE TRANSLOCATED-ASSOCIATED MOTOR SUBUNIT PAM17, MITOCHONDRIAL"/>
    <property type="match status" value="1"/>
</dbReference>
<sequence length="196" mass="22084">MQNFAWTPLRQTCRSLPRLVGKNNVSSIFLRPKSTATGVAAREISWTEYFALRRRRRQFQSASTIPCAMVGFLGGSFYFGSLQTDPTKPIMARLGIDPMMFYGGCTLLCMAAGYVVGPSIGSTVWRVLNRKSVAKIDALDRQFFKHIARNRVDASLQSATAPVPDYYGEKIGSLPQYKQWLRDQAKYKRKATLPEE</sequence>
<keyword evidence="14" id="KW-1185">Reference proteome</keyword>
<evidence type="ECO:0000256" key="12">
    <source>
        <dbReference type="RuleBase" id="RU367146"/>
    </source>
</evidence>
<name>A0AAD6Y2T8_9AGAR</name>